<name>A0A934VWK2_9RHOB</name>
<dbReference type="GO" id="GO:0016757">
    <property type="term" value="F:glycosyltransferase activity"/>
    <property type="evidence" value="ECO:0007669"/>
    <property type="project" value="InterPro"/>
</dbReference>
<accession>A0A934VWK2</accession>
<dbReference type="SUPFAM" id="SSF53756">
    <property type="entry name" value="UDP-Glycosyltransferase/glycogen phosphorylase"/>
    <property type="match status" value="1"/>
</dbReference>
<evidence type="ECO:0000259" key="1">
    <source>
        <dbReference type="Pfam" id="PF00534"/>
    </source>
</evidence>
<protein>
    <submittedName>
        <fullName evidence="2">Glycosyltransferase</fullName>
    </submittedName>
</protein>
<dbReference type="RefSeq" id="WP_200689504.1">
    <property type="nucleotide sequence ID" value="NZ_JAEPRQ010000013.1"/>
</dbReference>
<dbReference type="Pfam" id="PF00534">
    <property type="entry name" value="Glycos_transf_1"/>
    <property type="match status" value="1"/>
</dbReference>
<dbReference type="EMBL" id="JAEPRQ010000013">
    <property type="protein sequence ID" value="MBK4218146.1"/>
    <property type="molecule type" value="Genomic_DNA"/>
</dbReference>
<dbReference type="PANTHER" id="PTHR12526">
    <property type="entry name" value="GLYCOSYLTRANSFERASE"/>
    <property type="match status" value="1"/>
</dbReference>
<gene>
    <name evidence="2" type="ORF">JJJ17_19640</name>
</gene>
<dbReference type="Proteomes" id="UP000640485">
    <property type="component" value="Unassembled WGS sequence"/>
</dbReference>
<keyword evidence="3" id="KW-1185">Reference proteome</keyword>
<dbReference type="AlphaFoldDB" id="A0A934VWK2"/>
<evidence type="ECO:0000313" key="3">
    <source>
        <dbReference type="Proteomes" id="UP000640485"/>
    </source>
</evidence>
<dbReference type="InterPro" id="IPR001296">
    <property type="entry name" value="Glyco_trans_1"/>
</dbReference>
<proteinExistence type="predicted"/>
<comment type="caution">
    <text evidence="2">The sequence shown here is derived from an EMBL/GenBank/DDBJ whole genome shotgun (WGS) entry which is preliminary data.</text>
</comment>
<feature type="domain" description="Glycosyl transferase family 1" evidence="1">
    <location>
        <begin position="205"/>
        <end position="366"/>
    </location>
</feature>
<sequence length="394" mass="43362">MNPTAMELHNLLVIAPAPGRADGDSLILDKKFVEGMRFYANAWPGRTTCLLQEPRREGPFLGRFDPAALPFAVSLRPTGHHVTAADLDGHDVILCSGDNQEYLHVARLCRQAGKAIYFSIENIPETRRKIVLLDPGRSLPSRLRALWNIGRAERQRLCAFALADGLQANGYPAADLYRPVNGNTVLYLDNRIDGALLATPEEMAARRSHLLDGGRLRLIHSGRLEPLKGSQDLIPIARRLRDGGVDFSLDIFGDGTLDGAIRQGIADHGLSQHVRLHGSVDFATELVPYARQNSDLFLSCHRQSDPSCSYLENMGCGLAVMGYGNRMWTALAADSKAGWVAPMDDWQALADRLIALAADRRDLADACERAWSFAGAHLFETEFDKRIAQMKKGG</sequence>
<reference evidence="2" key="1">
    <citation type="submission" date="2021-01" db="EMBL/GenBank/DDBJ databases">
        <title>Paracoccus amoyensis sp. nov., isolated from the surface seawater along the coast of Xiamen Island, China.</title>
        <authorList>
            <person name="Lyu L."/>
        </authorList>
    </citation>
    <scope>NUCLEOTIDE SEQUENCE</scope>
    <source>
        <strain evidence="2">MJ17</strain>
    </source>
</reference>
<organism evidence="2 3">
    <name type="scientific">Paracoccus caeni</name>
    <dbReference type="NCBI Taxonomy" id="657651"/>
    <lineage>
        <taxon>Bacteria</taxon>
        <taxon>Pseudomonadati</taxon>
        <taxon>Pseudomonadota</taxon>
        <taxon>Alphaproteobacteria</taxon>
        <taxon>Rhodobacterales</taxon>
        <taxon>Paracoccaceae</taxon>
        <taxon>Paracoccus</taxon>
    </lineage>
</organism>
<evidence type="ECO:0000313" key="2">
    <source>
        <dbReference type="EMBL" id="MBK4218146.1"/>
    </source>
</evidence>
<dbReference type="Gene3D" id="3.40.50.2000">
    <property type="entry name" value="Glycogen Phosphorylase B"/>
    <property type="match status" value="1"/>
</dbReference>